<protein>
    <submittedName>
        <fullName evidence="1">AsIV-cont00055-ORF2</fullName>
    </submittedName>
</protein>
<organism evidence="1">
    <name type="scientific">Apophua simplicipes ichnovirus</name>
    <dbReference type="NCBI Taxonomy" id="1329648"/>
    <lineage>
        <taxon>Viruses</taxon>
        <taxon>Viruses incertae sedis</taxon>
        <taxon>Polydnaviriformidae</taxon>
        <taxon>Ichnoviriform</taxon>
    </lineage>
</organism>
<proteinExistence type="predicted"/>
<reference evidence="1" key="1">
    <citation type="journal article" date="2013" name="J. Gen. Virol.">
        <title>Ultrastructural and genomic characterization of a second banchine polydnavirus confirms the existence of shared features within this ichnovirus lineage.</title>
        <authorList>
            <person name="Djoumad A."/>
            <person name="Stoltz D."/>
            <person name="Beliveau C."/>
            <person name="Boyle B."/>
            <person name="Kuhn L."/>
            <person name="Cusson M."/>
        </authorList>
    </citation>
    <scope>NUCLEOTIDE SEQUENCE</scope>
</reference>
<accession>S5DYV2</accession>
<sequence length="78" mass="8872">MIKNGLSPEQQAELDSIVVNLNELNAHLQYFESCGKLSFTEKIEKAVFAMKKKTQMTILRKLLRNSTNIPAHLQEALN</sequence>
<name>S5DYV2_9VIRU</name>
<evidence type="ECO:0000313" key="1">
    <source>
        <dbReference type="EMBL" id="AGQ20172.1"/>
    </source>
</evidence>
<dbReference type="EMBL" id="KC752261">
    <property type="protein sequence ID" value="AGQ20172.1"/>
    <property type="molecule type" value="Genomic_DNA"/>
</dbReference>